<protein>
    <recommendedName>
        <fullName evidence="9">Protein kinase domain-containing protein</fullName>
    </recommendedName>
</protein>
<evidence type="ECO:0000256" key="4">
    <source>
        <dbReference type="ARBA" id="ARBA00022840"/>
    </source>
</evidence>
<evidence type="ECO:0000313" key="10">
    <source>
        <dbReference type="EMBL" id="CAD7619716.1"/>
    </source>
</evidence>
<comment type="similarity">
    <text evidence="5">Belongs to the protein kinase superfamily. Ser/Thr protein kinase family. GCN2 subfamily.</text>
</comment>
<dbReference type="InterPro" id="IPR050339">
    <property type="entry name" value="CC_SR_Kinase"/>
</dbReference>
<dbReference type="PROSITE" id="PS50012">
    <property type="entry name" value="RCC1_3"/>
    <property type="match status" value="9"/>
</dbReference>
<dbReference type="SUPFAM" id="SSF50985">
    <property type="entry name" value="RCC1/BLIP-II"/>
    <property type="match status" value="4"/>
</dbReference>
<feature type="repeat" description="RCC1" evidence="6">
    <location>
        <begin position="1303"/>
        <end position="1356"/>
    </location>
</feature>
<dbReference type="PROSITE" id="PS00626">
    <property type="entry name" value="RCC1_2"/>
    <property type="match status" value="3"/>
</dbReference>
<proteinExistence type="inferred from homology"/>
<evidence type="ECO:0000256" key="8">
    <source>
        <dbReference type="SAM" id="MobiDB-lite"/>
    </source>
</evidence>
<reference evidence="10" key="1">
    <citation type="submission" date="2020-11" db="EMBL/GenBank/DDBJ databases">
        <authorList>
            <person name="Tran Van P."/>
        </authorList>
    </citation>
    <scope>NUCLEOTIDE SEQUENCE</scope>
</reference>
<dbReference type="GO" id="GO:0005524">
    <property type="term" value="F:ATP binding"/>
    <property type="evidence" value="ECO:0007669"/>
    <property type="project" value="UniProtKB-UniRule"/>
</dbReference>
<evidence type="ECO:0000256" key="6">
    <source>
        <dbReference type="PROSITE-ProRule" id="PRU00235"/>
    </source>
</evidence>
<dbReference type="PANTHER" id="PTHR11042:SF187">
    <property type="entry name" value="EUKARYOTIC TRANSLATION INITIATION FACTOR 2-ALPHA KINASE 2"/>
    <property type="match status" value="1"/>
</dbReference>
<dbReference type="EMBL" id="OC854609">
    <property type="protein sequence ID" value="CAD7619716.1"/>
    <property type="molecule type" value="Genomic_DNA"/>
</dbReference>
<evidence type="ECO:0000313" key="11">
    <source>
        <dbReference type="Proteomes" id="UP000759131"/>
    </source>
</evidence>
<dbReference type="InterPro" id="IPR009091">
    <property type="entry name" value="RCC1/BLIP-II"/>
</dbReference>
<dbReference type="OrthoDB" id="4062651at2759"/>
<sequence>MDFNKKSNVLFVTSDQRVFGFGNNRRGCLGLGHDRPILTPEVIPQLCNYNIQYFVNGCDFVLAVNDMNIIYGFGCNVSGQLARTDRTACLKSEIISYFNNIKIIKLSCGTDHTLALSSDGRVYAWGWNKFGQIGCGDNNEYICTPIEIQFQNSHKIQSIYCFYCTSFAITSDGHVFSWGNNRNNQLGHNISDEKVRVVRGTVLKVKHRLDDKIYAIKRVQFGDFSEEKKQNILKEVKSLSKLDSEYVVKYYHSWLESNHLFIQMEFCSQSLKSLLEVKPIVFERQPEDKINSVFEYYISCEIFKEILECVQYLHESDPIVIHRDLKPDNILLEHNTRFNRFIKLCDFGLATDHNINRQTASRYDHTLDIYSLALIAEEIYSIDPQLLHSCQAIESEFNKYYNNLYQTLQSMQSSPDYKQRPDCREISKLHVFNDYDEKSNVLFVTSDQRVFGFGNNFRGCLGLGHDTPILPPPHIIPQLCHQNIQYFVNGYDFVLAVNDMNIIYGFGNNQCGQLAQIGYIGKACLKPEKISYFNNINIIKLNCGAQHTLALSSDGRVYAWGWNKFGQIGCGDKNEFICTPIEIQFNDNHKIQSIYGCHSSSFAITFGGYVFSWGNNTTLQLGHNITADKIFKPRLISSINDMMNLERNKLNENKTNYNSFIDIYANECQITYNTINMNKLKEKIVFSQNKSETKSENKNKNKSDCNSSDSIYKSQFIETSTIGSGGFGTVFKVKHRLDDKIYAIKRVQFGVLNEVKSLAKLDSDFVVKYYDSWIECNYLYIQMEFCELNLTTILENKAIVFGRQPEDHMNSVFEYFISCEIFKEILECVQYLHESKPPVIHRDLKPDNILIDLNFRSNCFIKLCDFGLAKETSGGQTASYSVVGTSRYMAPEVYSGKYNHKSDIYSLNIIDRQLFDIDLQVSQSFNENESLKSCKLCIYETLLSMMSTPFWQQRPECREVLAKYNEWSIDKTFIKDHKEFNSTTGWTNSPLLNPRHNPPFGSPVKDFERKSNVLFVTSDQRVFGFGNNFRGCLGFGHNNPILSPQIIPQLCHQNIQYFVNGSDFVLAVNDMNIIYGVGCNRGGQLARSDYIGKHSLKPEIISHFNDINIIKLSCGAQHTLALSSDGRVYAWGWNKFGQIGCGVFNEGLTFIPVATGCPVDSNSALNSTLTIYIKHTCKIYRRVDGTTGRNDGTKQRDRPNGRNDGTDRRDGTTGQTDGTERRDRPTGRNDGTICPVATGRRDTYYYTNIHQKVFGFGNNYRGCLGLGHDNPILTPEVIPQLCHQNIQYFVNGCNFVLAVNDMNIIYGFGSNYDEQLARSDNIGKHCLKPKIISYFNDINIIKLSCGYEHTLALSSDGRVYAWGWNKFGQIGCEDNNKSICTPIEIQFINSHKIQSIYCSYCSSFAITSDGHVFSWGDNRFNELGHNISNDKKQFLEISTVGSGGFGTVFKVKHRLDDKIYAVKRVQFEDFSAEKKLRVLNEVKSLSKLESDFVVKYYHSWIECNYLYIQMEFCELNLTTILKNKANVFERQPEDQMNSVFEYFISCEIFKELLECVQYLHESNPLIIHRDLKPDNILIDPNFKSNRFIKLCDFGLAKEINIDGHTSSRYGHSVVGTIKYMSPETHLGKPYTHKSDIYSLYVIGEQLFNVDLQATQTFVANDSEFKTSLECIYRTLLAMMSTPNWRQRPESRQVLANYKEWSIDNCDCN</sequence>
<feature type="binding site" evidence="7">
    <location>
        <position position="745"/>
    </location>
    <ligand>
        <name>ATP</name>
        <dbReference type="ChEBI" id="CHEBI:30616"/>
    </ligand>
</feature>
<dbReference type="GO" id="GO:0005737">
    <property type="term" value="C:cytoplasm"/>
    <property type="evidence" value="ECO:0007669"/>
    <property type="project" value="TreeGrafter"/>
</dbReference>
<dbReference type="InterPro" id="IPR017441">
    <property type="entry name" value="Protein_kinase_ATP_BS"/>
</dbReference>
<dbReference type="EMBL" id="CAJPIZ010000034">
    <property type="protein sequence ID" value="CAG2100146.1"/>
    <property type="molecule type" value="Genomic_DNA"/>
</dbReference>
<dbReference type="InterPro" id="IPR000408">
    <property type="entry name" value="Reg_chr_condens"/>
</dbReference>
<dbReference type="Proteomes" id="UP000759131">
    <property type="component" value="Unassembled WGS sequence"/>
</dbReference>
<dbReference type="PROSITE" id="PS00108">
    <property type="entry name" value="PROTEIN_KINASE_ST"/>
    <property type="match status" value="3"/>
</dbReference>
<keyword evidence="2 7" id="KW-0547">Nucleotide-binding</keyword>
<gene>
    <name evidence="10" type="ORF">OSB1V03_LOCUS215</name>
</gene>
<feature type="region of interest" description="Disordered" evidence="8">
    <location>
        <begin position="1184"/>
        <end position="1234"/>
    </location>
</feature>
<dbReference type="GO" id="GO:0005634">
    <property type="term" value="C:nucleus"/>
    <property type="evidence" value="ECO:0007669"/>
    <property type="project" value="TreeGrafter"/>
</dbReference>
<feature type="compositionally biased region" description="Basic and acidic residues" evidence="8">
    <location>
        <begin position="1218"/>
        <end position="1227"/>
    </location>
</feature>
<evidence type="ECO:0000256" key="2">
    <source>
        <dbReference type="ARBA" id="ARBA00022741"/>
    </source>
</evidence>
<feature type="repeat" description="RCC1" evidence="6">
    <location>
        <begin position="1072"/>
        <end position="1125"/>
    </location>
</feature>
<dbReference type="PROSITE" id="PS50011">
    <property type="entry name" value="PROTEIN_KINASE_DOM"/>
    <property type="match status" value="3"/>
</dbReference>
<feature type="domain" description="Protein kinase" evidence="9">
    <location>
        <begin position="188"/>
        <end position="433"/>
    </location>
</feature>
<dbReference type="GO" id="GO:0004694">
    <property type="term" value="F:eukaryotic translation initiation factor 2alpha kinase activity"/>
    <property type="evidence" value="ECO:0007669"/>
    <property type="project" value="TreeGrafter"/>
</dbReference>
<dbReference type="Gene3D" id="3.30.200.20">
    <property type="entry name" value="Phosphorylase Kinase, domain 1"/>
    <property type="match status" value="2"/>
</dbReference>
<dbReference type="InterPro" id="IPR008271">
    <property type="entry name" value="Ser/Thr_kinase_AS"/>
</dbReference>
<feature type="compositionally biased region" description="Basic and acidic residues" evidence="8">
    <location>
        <begin position="1191"/>
        <end position="1211"/>
    </location>
</feature>
<dbReference type="Gene3D" id="1.10.510.10">
    <property type="entry name" value="Transferase(Phosphotransferase) domain 1"/>
    <property type="match status" value="3"/>
</dbReference>
<dbReference type="Gene3D" id="2.130.10.30">
    <property type="entry name" value="Regulator of chromosome condensation 1/beta-lactamase-inhibitor protein II"/>
    <property type="match status" value="4"/>
</dbReference>
<dbReference type="PROSITE" id="PS00107">
    <property type="entry name" value="PROTEIN_KINASE_ATP"/>
    <property type="match status" value="2"/>
</dbReference>
<dbReference type="PRINTS" id="PR00633">
    <property type="entry name" value="RCCNDNSATION"/>
</dbReference>
<dbReference type="SMART" id="SM00220">
    <property type="entry name" value="S_TKc"/>
    <property type="match status" value="3"/>
</dbReference>
<dbReference type="Pfam" id="PF13540">
    <property type="entry name" value="RCC1_2"/>
    <property type="match status" value="6"/>
</dbReference>
<dbReference type="Pfam" id="PF00069">
    <property type="entry name" value="Pkinase"/>
    <property type="match status" value="3"/>
</dbReference>
<keyword evidence="4 7" id="KW-0067">ATP-binding</keyword>
<feature type="repeat" description="RCC1" evidence="6">
    <location>
        <begin position="501"/>
        <end position="554"/>
    </location>
</feature>
<evidence type="ECO:0000256" key="7">
    <source>
        <dbReference type="PROSITE-ProRule" id="PRU10141"/>
    </source>
</evidence>
<feature type="repeat" description="RCC1" evidence="6">
    <location>
        <begin position="68"/>
        <end position="119"/>
    </location>
</feature>
<evidence type="ECO:0000256" key="3">
    <source>
        <dbReference type="ARBA" id="ARBA00022777"/>
    </source>
</evidence>
<evidence type="ECO:0000256" key="1">
    <source>
        <dbReference type="ARBA" id="ARBA00022679"/>
    </source>
</evidence>
<feature type="repeat" description="RCC1" evidence="6">
    <location>
        <begin position="120"/>
        <end position="172"/>
    </location>
</feature>
<dbReference type="PANTHER" id="PTHR11042">
    <property type="entry name" value="EUKARYOTIC TRANSLATION INITIATION FACTOR 2-ALPHA KINASE EIF2-ALPHA KINASE -RELATED"/>
    <property type="match status" value="1"/>
</dbReference>
<feature type="domain" description="Protein kinase" evidence="9">
    <location>
        <begin position="716"/>
        <end position="974"/>
    </location>
</feature>
<feature type="repeat" description="RCC1" evidence="6">
    <location>
        <begin position="16"/>
        <end position="67"/>
    </location>
</feature>
<feature type="repeat" description="RCC1" evidence="6">
    <location>
        <begin position="555"/>
        <end position="607"/>
    </location>
</feature>
<dbReference type="SUPFAM" id="SSF56112">
    <property type="entry name" value="Protein kinase-like (PK-like)"/>
    <property type="match status" value="3"/>
</dbReference>
<keyword evidence="3" id="KW-0418">Kinase</keyword>
<keyword evidence="11" id="KW-1185">Reference proteome</keyword>
<feature type="repeat" description="RCC1" evidence="6">
    <location>
        <begin position="1020"/>
        <end position="1071"/>
    </location>
</feature>
<feature type="binding site" evidence="7">
    <location>
        <position position="1463"/>
    </location>
    <ligand>
        <name>ATP</name>
        <dbReference type="ChEBI" id="CHEBI:30616"/>
    </ligand>
</feature>
<organism evidence="10">
    <name type="scientific">Medioppia subpectinata</name>
    <dbReference type="NCBI Taxonomy" id="1979941"/>
    <lineage>
        <taxon>Eukaryota</taxon>
        <taxon>Metazoa</taxon>
        <taxon>Ecdysozoa</taxon>
        <taxon>Arthropoda</taxon>
        <taxon>Chelicerata</taxon>
        <taxon>Arachnida</taxon>
        <taxon>Acari</taxon>
        <taxon>Acariformes</taxon>
        <taxon>Sarcoptiformes</taxon>
        <taxon>Oribatida</taxon>
        <taxon>Brachypylina</taxon>
        <taxon>Oppioidea</taxon>
        <taxon>Oppiidae</taxon>
        <taxon>Medioppia</taxon>
    </lineage>
</organism>
<dbReference type="Pfam" id="PF00415">
    <property type="entry name" value="RCC1"/>
    <property type="match status" value="4"/>
</dbReference>
<keyword evidence="1" id="KW-0808">Transferase</keyword>
<name>A0A7R9KDK4_9ACAR</name>
<evidence type="ECO:0000259" key="9">
    <source>
        <dbReference type="PROSITE" id="PS50011"/>
    </source>
</evidence>
<dbReference type="InterPro" id="IPR011009">
    <property type="entry name" value="Kinase-like_dom_sf"/>
</dbReference>
<feature type="repeat" description="RCC1" evidence="6">
    <location>
        <begin position="1357"/>
        <end position="1409"/>
    </location>
</feature>
<accession>A0A7R9KDK4</accession>
<evidence type="ECO:0000256" key="5">
    <source>
        <dbReference type="ARBA" id="ARBA00037982"/>
    </source>
</evidence>
<feature type="domain" description="Protein kinase" evidence="9">
    <location>
        <begin position="1434"/>
        <end position="1708"/>
    </location>
</feature>
<dbReference type="InterPro" id="IPR000719">
    <property type="entry name" value="Prot_kinase_dom"/>
</dbReference>